<evidence type="ECO:0000256" key="1">
    <source>
        <dbReference type="ARBA" id="ARBA00023121"/>
    </source>
</evidence>
<dbReference type="SUPFAM" id="SSF82549">
    <property type="entry name" value="DAK1/DegV-like"/>
    <property type="match status" value="1"/>
</dbReference>
<dbReference type="PANTHER" id="PTHR33434:SF2">
    <property type="entry name" value="FATTY ACID-BINDING PROTEIN TM_1468"/>
    <property type="match status" value="1"/>
</dbReference>
<dbReference type="InterPro" id="IPR050270">
    <property type="entry name" value="DegV_domain_contain"/>
</dbReference>
<dbReference type="Gene3D" id="3.40.50.10170">
    <property type="match status" value="1"/>
</dbReference>
<evidence type="ECO:0000313" key="3">
    <source>
        <dbReference type="Proteomes" id="UP000055060"/>
    </source>
</evidence>
<protein>
    <submittedName>
        <fullName evidence="2">EDD domain protein, DegV family</fullName>
    </submittedName>
</protein>
<reference evidence="2" key="1">
    <citation type="submission" date="2015-07" db="EMBL/GenBank/DDBJ databases">
        <title>Draft Genome Sequences of Anaerolinea thermolimosa IMO-1, Bellilinea caldifistulae GOMI-1, Leptolinea tardivitalis YMTK-2, Levilinea saccharolytica KIBI-1,Longilinea arvoryzae KOME-1, Previously Described as Members of the Anaerolineaceae (Chloroflexi).</title>
        <authorList>
            <person name="Sekiguchi Y."/>
            <person name="Ohashi A."/>
            <person name="Matsuura N."/>
            <person name="Tourlousse M.D."/>
        </authorList>
    </citation>
    <scope>NUCLEOTIDE SEQUENCE [LARGE SCALE GENOMIC DNA]</scope>
    <source>
        <strain evidence="2">KOME-1</strain>
    </source>
</reference>
<organism evidence="2">
    <name type="scientific">Longilinea arvoryzae</name>
    <dbReference type="NCBI Taxonomy" id="360412"/>
    <lineage>
        <taxon>Bacteria</taxon>
        <taxon>Bacillati</taxon>
        <taxon>Chloroflexota</taxon>
        <taxon>Anaerolineae</taxon>
        <taxon>Anaerolineales</taxon>
        <taxon>Anaerolineaceae</taxon>
        <taxon>Longilinea</taxon>
    </lineage>
</organism>
<dbReference type="InterPro" id="IPR043168">
    <property type="entry name" value="DegV_C"/>
</dbReference>
<dbReference type="NCBIfam" id="TIGR00762">
    <property type="entry name" value="DegV"/>
    <property type="match status" value="1"/>
</dbReference>
<dbReference type="OrthoDB" id="9780660at2"/>
<dbReference type="EMBL" id="DF967972">
    <property type="protein sequence ID" value="GAP14396.1"/>
    <property type="molecule type" value="Genomic_DNA"/>
</dbReference>
<dbReference type="STRING" id="360412.LARV_02165"/>
<dbReference type="RefSeq" id="WP_075073658.1">
    <property type="nucleotide sequence ID" value="NZ_DF967972.1"/>
</dbReference>
<dbReference type="PROSITE" id="PS51482">
    <property type="entry name" value="DEGV"/>
    <property type="match status" value="1"/>
</dbReference>
<accession>A0A0S7BA16</accession>
<dbReference type="Proteomes" id="UP000055060">
    <property type="component" value="Unassembled WGS sequence"/>
</dbReference>
<dbReference type="GO" id="GO:0008289">
    <property type="term" value="F:lipid binding"/>
    <property type="evidence" value="ECO:0007669"/>
    <property type="project" value="UniProtKB-KW"/>
</dbReference>
<dbReference type="PANTHER" id="PTHR33434">
    <property type="entry name" value="DEGV DOMAIN-CONTAINING PROTEIN DR_1986-RELATED"/>
    <property type="match status" value="1"/>
</dbReference>
<evidence type="ECO:0000313" key="2">
    <source>
        <dbReference type="EMBL" id="GAP14396.1"/>
    </source>
</evidence>
<name>A0A0S7BA16_9CHLR</name>
<dbReference type="InterPro" id="IPR003797">
    <property type="entry name" value="DegV"/>
</dbReference>
<sequence>MSKVAIVTDSTACFPKEIIQGYPMFVAPLQVIWGDQSYQDGVDIQPSEFYTRLSNSKTMPTTSQTTPGYFAELYTRLLDQGYDILSVHISSRLSGTLDSAIQARKMVMNGKGRISLVDTYGAGMAMGFPALIAARAAKQGATLEECRILTENAVKNSGVFVVVPTLDYLYRGGRIGGAAAFVGSVLNLKPIIKLIDGRLDAVDKVRTFSKAVNQMTELFLKDVNGRLPVRIAVHHANCPDAARMLLDRVCARFSASDVAEAFIADVSPVIGAHIGPGALGIAFLAGM</sequence>
<dbReference type="AlphaFoldDB" id="A0A0S7BA16"/>
<dbReference type="Gene3D" id="3.30.1180.10">
    <property type="match status" value="1"/>
</dbReference>
<dbReference type="Pfam" id="PF02645">
    <property type="entry name" value="DegV"/>
    <property type="match status" value="1"/>
</dbReference>
<keyword evidence="3" id="KW-1185">Reference proteome</keyword>
<proteinExistence type="predicted"/>
<gene>
    <name evidence="2" type="ORF">LARV_02165</name>
</gene>
<keyword evidence="1" id="KW-0446">Lipid-binding</keyword>